<dbReference type="RefSeq" id="WP_340276392.1">
    <property type="nucleotide sequence ID" value="NZ_JBAKIA010000015.1"/>
</dbReference>
<accession>A0ABU8TPF0</accession>
<protein>
    <submittedName>
        <fullName evidence="2">PadR family transcriptional regulator</fullName>
    </submittedName>
</protein>
<gene>
    <name evidence="2" type="ORF">V6575_18320</name>
</gene>
<dbReference type="Proteomes" id="UP001385499">
    <property type="component" value="Unassembled WGS sequence"/>
</dbReference>
<dbReference type="PANTHER" id="PTHR43252:SF6">
    <property type="entry name" value="NEGATIVE TRANSCRIPTION REGULATOR PADR"/>
    <property type="match status" value="1"/>
</dbReference>
<comment type="caution">
    <text evidence="2">The sequence shown here is derived from an EMBL/GenBank/DDBJ whole genome shotgun (WGS) entry which is preliminary data.</text>
</comment>
<dbReference type="Pfam" id="PF03551">
    <property type="entry name" value="PadR"/>
    <property type="match status" value="1"/>
</dbReference>
<dbReference type="SUPFAM" id="SSF46785">
    <property type="entry name" value="Winged helix' DNA-binding domain"/>
    <property type="match status" value="1"/>
</dbReference>
<dbReference type="Gene3D" id="1.10.10.10">
    <property type="entry name" value="Winged helix-like DNA-binding domain superfamily/Winged helix DNA-binding domain"/>
    <property type="match status" value="1"/>
</dbReference>
<dbReference type="EMBL" id="JBAKIA010000015">
    <property type="protein sequence ID" value="MEJ8476051.1"/>
    <property type="molecule type" value="Genomic_DNA"/>
</dbReference>
<organism evidence="2 3">
    <name type="scientific">Roseibium algae</name>
    <dbReference type="NCBI Taxonomy" id="3123038"/>
    <lineage>
        <taxon>Bacteria</taxon>
        <taxon>Pseudomonadati</taxon>
        <taxon>Pseudomonadota</taxon>
        <taxon>Alphaproteobacteria</taxon>
        <taxon>Hyphomicrobiales</taxon>
        <taxon>Stappiaceae</taxon>
        <taxon>Roseibium</taxon>
    </lineage>
</organism>
<name>A0ABU8TPF0_9HYPH</name>
<reference evidence="2 3" key="1">
    <citation type="submission" date="2024-02" db="EMBL/GenBank/DDBJ databases">
        <title>Roseibium algae sp. nov., isolated from marine alga (Grateloupia sp.), showing potential in myo-inositol conversion.</title>
        <authorList>
            <person name="Wang Y."/>
        </authorList>
    </citation>
    <scope>NUCLEOTIDE SEQUENCE [LARGE SCALE GENOMIC DNA]</scope>
    <source>
        <strain evidence="2 3">H3510</strain>
    </source>
</reference>
<sequence>MSVRSLCLAILSFGEATGYEIRKESTTGRFSYFEDASFGSIYPALARLETDGLVTVREEHKDGKPTRKVYAITDAGREKFLEDLIEPQAPDSFKSPFLLVALYAEQVGPEAISKAIENRRIQIQNSLDSLTIHNTQSSHAGSNWTREYGIACMTFNLNYLESHAEALLNIARGAHSTSPAVAAAE</sequence>
<dbReference type="InterPro" id="IPR005149">
    <property type="entry name" value="Tscrpt_reg_PadR_N"/>
</dbReference>
<dbReference type="InterPro" id="IPR036390">
    <property type="entry name" value="WH_DNA-bd_sf"/>
</dbReference>
<proteinExistence type="predicted"/>
<dbReference type="InterPro" id="IPR036388">
    <property type="entry name" value="WH-like_DNA-bd_sf"/>
</dbReference>
<evidence type="ECO:0000313" key="3">
    <source>
        <dbReference type="Proteomes" id="UP001385499"/>
    </source>
</evidence>
<evidence type="ECO:0000313" key="2">
    <source>
        <dbReference type="EMBL" id="MEJ8476051.1"/>
    </source>
</evidence>
<dbReference type="PANTHER" id="PTHR43252">
    <property type="entry name" value="TRANSCRIPTIONAL REGULATOR YQJI"/>
    <property type="match status" value="1"/>
</dbReference>
<keyword evidence="3" id="KW-1185">Reference proteome</keyword>
<evidence type="ECO:0000259" key="1">
    <source>
        <dbReference type="Pfam" id="PF03551"/>
    </source>
</evidence>
<feature type="domain" description="Transcription regulator PadR N-terminal" evidence="1">
    <location>
        <begin position="8"/>
        <end position="80"/>
    </location>
</feature>